<dbReference type="AlphaFoldDB" id="A0A438M2X9"/>
<proteinExistence type="predicted"/>
<feature type="transmembrane region" description="Helical" evidence="1">
    <location>
        <begin position="12"/>
        <end position="33"/>
    </location>
</feature>
<comment type="caution">
    <text evidence="2">The sequence shown here is derived from an EMBL/GenBank/DDBJ whole genome shotgun (WGS) entry which is preliminary data.</text>
</comment>
<evidence type="ECO:0000313" key="2">
    <source>
        <dbReference type="EMBL" id="RVX40124.1"/>
    </source>
</evidence>
<reference evidence="2 3" key="1">
    <citation type="submission" date="2019-01" db="EMBL/GenBank/DDBJ databases">
        <title>Sequencing the genomes of 1000 actinobacteria strains.</title>
        <authorList>
            <person name="Klenk H.-P."/>
        </authorList>
    </citation>
    <scope>NUCLEOTIDE SEQUENCE [LARGE SCALE GENOMIC DNA]</scope>
    <source>
        <strain evidence="2 3">DSM 43925</strain>
    </source>
</reference>
<evidence type="ECO:0000256" key="1">
    <source>
        <dbReference type="SAM" id="Phobius"/>
    </source>
</evidence>
<keyword evidence="1" id="KW-0812">Transmembrane</keyword>
<organism evidence="2 3">
    <name type="scientific">Nonomuraea polychroma</name>
    <dbReference type="NCBI Taxonomy" id="46176"/>
    <lineage>
        <taxon>Bacteria</taxon>
        <taxon>Bacillati</taxon>
        <taxon>Actinomycetota</taxon>
        <taxon>Actinomycetes</taxon>
        <taxon>Streptosporangiales</taxon>
        <taxon>Streptosporangiaceae</taxon>
        <taxon>Nonomuraea</taxon>
    </lineage>
</organism>
<dbReference type="EMBL" id="SAUN01000001">
    <property type="protein sequence ID" value="RVX40124.1"/>
    <property type="molecule type" value="Genomic_DNA"/>
</dbReference>
<evidence type="ECO:0000313" key="3">
    <source>
        <dbReference type="Proteomes" id="UP000284824"/>
    </source>
</evidence>
<protein>
    <submittedName>
        <fullName evidence="2">Uncharacterized protein</fullName>
    </submittedName>
</protein>
<accession>A0A438M2X9</accession>
<sequence>MNIGLPELLVILAFLAVGALVIGGIVFVVVKLANRGRR</sequence>
<keyword evidence="1" id="KW-0472">Membrane</keyword>
<keyword evidence="3" id="KW-1185">Reference proteome</keyword>
<keyword evidence="1" id="KW-1133">Transmembrane helix</keyword>
<name>A0A438M2X9_9ACTN</name>
<dbReference type="Proteomes" id="UP000284824">
    <property type="component" value="Unassembled WGS sequence"/>
</dbReference>
<gene>
    <name evidence="2" type="ORF">EDD27_2515</name>
</gene>